<proteinExistence type="inferred from homology"/>
<evidence type="ECO:0000256" key="2">
    <source>
        <dbReference type="ARBA" id="ARBA00022840"/>
    </source>
</evidence>
<dbReference type="AlphaFoldDB" id="A0A942YXE2"/>
<dbReference type="Pfam" id="PF17863">
    <property type="entry name" value="AAA_lid_2"/>
    <property type="match status" value="1"/>
</dbReference>
<dbReference type="Pfam" id="PF07726">
    <property type="entry name" value="AAA_3"/>
    <property type="match status" value="1"/>
</dbReference>
<feature type="domain" description="AAA+ ATPase" evidence="4">
    <location>
        <begin position="37"/>
        <end position="178"/>
    </location>
</feature>
<dbReference type="CDD" id="cd00009">
    <property type="entry name" value="AAA"/>
    <property type="match status" value="1"/>
</dbReference>
<dbReference type="Proteomes" id="UP000679749">
    <property type="component" value="Unassembled WGS sequence"/>
</dbReference>
<dbReference type="Gene3D" id="1.10.8.80">
    <property type="entry name" value="Magnesium chelatase subunit I, C-Terminal domain"/>
    <property type="match status" value="1"/>
</dbReference>
<dbReference type="InterPro" id="IPR027417">
    <property type="entry name" value="P-loop_NTPase"/>
</dbReference>
<dbReference type="GO" id="GO:0016887">
    <property type="term" value="F:ATP hydrolysis activity"/>
    <property type="evidence" value="ECO:0007669"/>
    <property type="project" value="InterPro"/>
</dbReference>
<dbReference type="SUPFAM" id="SSF52540">
    <property type="entry name" value="P-loop containing nucleoside triphosphate hydrolases"/>
    <property type="match status" value="1"/>
</dbReference>
<dbReference type="PANTHER" id="PTHR42759:SF5">
    <property type="entry name" value="METHANOL DEHYDROGENASE REGULATOR"/>
    <property type="match status" value="1"/>
</dbReference>
<evidence type="ECO:0000256" key="1">
    <source>
        <dbReference type="ARBA" id="ARBA00022741"/>
    </source>
</evidence>
<dbReference type="SMART" id="SM00382">
    <property type="entry name" value="AAA"/>
    <property type="match status" value="1"/>
</dbReference>
<evidence type="ECO:0000313" key="6">
    <source>
        <dbReference type="Proteomes" id="UP000679749"/>
    </source>
</evidence>
<dbReference type="InterPro" id="IPR050764">
    <property type="entry name" value="CbbQ/NirQ/NorQ/GpvN"/>
</dbReference>
<evidence type="ECO:0000259" key="4">
    <source>
        <dbReference type="SMART" id="SM00382"/>
    </source>
</evidence>
<evidence type="ECO:0000256" key="3">
    <source>
        <dbReference type="ARBA" id="ARBA00061607"/>
    </source>
</evidence>
<comment type="caution">
    <text evidence="5">The sequence shown here is derived from an EMBL/GenBank/DDBJ whole genome shotgun (WGS) entry which is preliminary data.</text>
</comment>
<keyword evidence="6" id="KW-1185">Reference proteome</keyword>
<dbReference type="InterPro" id="IPR041628">
    <property type="entry name" value="ChlI/MoxR_AAA_lid"/>
</dbReference>
<sequence length="319" mass="35969">MAKHLSQEILEEILQEMSKVIIGRKQELKLLLTALLTEGHVLLEDLPGTGKTTMVKAFAKGLDCQFSRIQCTPDLLPSDVLGGSIFNQKTSEFYFRKGPVFTNVLLVDEINRTLPRTQSSLLECMEERQVSIDGQTYQLESPFIVLATQNPVEMEGTFPLPEAQLDRFLMKLTLGYPSQEEEELMLEQVGDETPFGDIKSLLHPLQIQHLQQQSQEVVVHAGIRKYITELAHATRNHSLVSIGVSPRATKALYKTVKTWALMQGRTFVVPDDVKEMVRPVWSHRLLLKKEAQLNGTNSEDVLANILAAQEIPNEEVVRI</sequence>
<organism evidence="5 6">
    <name type="scientific">Neobacillus rhizophilus</name>
    <dbReference type="NCBI Taxonomy" id="2833579"/>
    <lineage>
        <taxon>Bacteria</taxon>
        <taxon>Bacillati</taxon>
        <taxon>Bacillota</taxon>
        <taxon>Bacilli</taxon>
        <taxon>Bacillales</taxon>
        <taxon>Bacillaceae</taxon>
        <taxon>Neobacillus</taxon>
    </lineage>
</organism>
<dbReference type="InterPro" id="IPR011703">
    <property type="entry name" value="ATPase_AAA-3"/>
</dbReference>
<dbReference type="Gene3D" id="3.40.50.300">
    <property type="entry name" value="P-loop containing nucleotide triphosphate hydrolases"/>
    <property type="match status" value="1"/>
</dbReference>
<comment type="similarity">
    <text evidence="3">Belongs to the MoxR family.</text>
</comment>
<dbReference type="FunFam" id="3.40.50.300:FF:000640">
    <property type="entry name" value="MoxR family ATPase"/>
    <property type="match status" value="1"/>
</dbReference>
<dbReference type="PANTHER" id="PTHR42759">
    <property type="entry name" value="MOXR FAMILY PROTEIN"/>
    <property type="match status" value="1"/>
</dbReference>
<evidence type="ECO:0000313" key="5">
    <source>
        <dbReference type="EMBL" id="MBS4214995.1"/>
    </source>
</evidence>
<protein>
    <submittedName>
        <fullName evidence="5">AAA family ATPase</fullName>
    </submittedName>
</protein>
<dbReference type="GO" id="GO:0005524">
    <property type="term" value="F:ATP binding"/>
    <property type="evidence" value="ECO:0007669"/>
    <property type="project" value="UniProtKB-KW"/>
</dbReference>
<gene>
    <name evidence="5" type="ORF">KHA99_21345</name>
</gene>
<dbReference type="PIRSF" id="PIRSF002849">
    <property type="entry name" value="AAA_ATPase_chaperone_MoxR_prd"/>
    <property type="match status" value="1"/>
</dbReference>
<reference evidence="5" key="1">
    <citation type="submission" date="2021-05" db="EMBL/GenBank/DDBJ databases">
        <title>Novel Bacillus species.</title>
        <authorList>
            <person name="Liu G."/>
        </authorList>
    </citation>
    <scope>NUCLEOTIDE SEQUENCE</scope>
    <source>
        <strain evidence="5">FJAT-49825</strain>
    </source>
</reference>
<dbReference type="InterPro" id="IPR003593">
    <property type="entry name" value="AAA+_ATPase"/>
</dbReference>
<keyword evidence="2" id="KW-0067">ATP-binding</keyword>
<accession>A0A942YXE2</accession>
<name>A0A942YXE2_9BACI</name>
<keyword evidence="1" id="KW-0547">Nucleotide-binding</keyword>
<dbReference type="EMBL" id="JAGYPF010000004">
    <property type="protein sequence ID" value="MBS4214995.1"/>
    <property type="molecule type" value="Genomic_DNA"/>
</dbReference>